<comment type="caution">
    <text evidence="2">The sequence shown here is derived from an EMBL/GenBank/DDBJ whole genome shotgun (WGS) entry which is preliminary data.</text>
</comment>
<protein>
    <submittedName>
        <fullName evidence="2">Uncharacterized protein</fullName>
    </submittedName>
</protein>
<sequence>MSITPTIKSRTTRAKIALIPALSLGLFVGSAAFAAPAHAHDDDSIRGCTVKPLKPTDERGNWVNFRISVKCEDGKRTVHIRQIRYEADRGSDTRLGDDYFVRHLDHKDDYKIIDSLDHVQQNLDRHGSEEVYHKVSFAVENANGHLSDWSDWEKSEVLRDVNVH</sequence>
<reference evidence="2 3" key="1">
    <citation type="submission" date="2023-07" db="EMBL/GenBank/DDBJ databases">
        <title>Comparative genomics of wheat-associated soil bacteria to identify genetic determinants of phenazine resistance.</title>
        <authorList>
            <person name="Mouncey N."/>
        </authorList>
    </citation>
    <scope>NUCLEOTIDE SEQUENCE [LARGE SCALE GENOMIC DNA]</scope>
    <source>
        <strain evidence="2 3">W1I3</strain>
    </source>
</reference>
<feature type="chain" id="PRO_5047453980" evidence="1">
    <location>
        <begin position="35"/>
        <end position="164"/>
    </location>
</feature>
<evidence type="ECO:0000313" key="3">
    <source>
        <dbReference type="Proteomes" id="UP001236806"/>
    </source>
</evidence>
<proteinExistence type="predicted"/>
<keyword evidence="3" id="KW-1185">Reference proteome</keyword>
<dbReference type="EMBL" id="JAUSXB010000001">
    <property type="protein sequence ID" value="MDQ0674499.1"/>
    <property type="molecule type" value="Genomic_DNA"/>
</dbReference>
<keyword evidence="1" id="KW-0732">Signal</keyword>
<dbReference type="RefSeq" id="WP_306636112.1">
    <property type="nucleotide sequence ID" value="NZ_JAUSXB010000001.1"/>
</dbReference>
<evidence type="ECO:0000313" key="2">
    <source>
        <dbReference type="EMBL" id="MDQ0674499.1"/>
    </source>
</evidence>
<name>A0ABU0PKK8_9MICC</name>
<accession>A0ABU0PKK8</accession>
<dbReference type="Proteomes" id="UP001236806">
    <property type="component" value="Unassembled WGS sequence"/>
</dbReference>
<evidence type="ECO:0000256" key="1">
    <source>
        <dbReference type="SAM" id="SignalP"/>
    </source>
</evidence>
<feature type="signal peptide" evidence="1">
    <location>
        <begin position="1"/>
        <end position="34"/>
    </location>
</feature>
<organism evidence="2 3">
    <name type="scientific">Pseudarthrobacter siccitolerans</name>
    <dbReference type="NCBI Taxonomy" id="861266"/>
    <lineage>
        <taxon>Bacteria</taxon>
        <taxon>Bacillati</taxon>
        <taxon>Actinomycetota</taxon>
        <taxon>Actinomycetes</taxon>
        <taxon>Micrococcales</taxon>
        <taxon>Micrococcaceae</taxon>
        <taxon>Pseudarthrobacter</taxon>
    </lineage>
</organism>
<gene>
    <name evidence="2" type="ORF">QFZ36_002060</name>
</gene>